<evidence type="ECO:0000256" key="1">
    <source>
        <dbReference type="SAM" id="MobiDB-lite"/>
    </source>
</evidence>
<dbReference type="AlphaFoldDB" id="A0A4Y7TEV0"/>
<sequence>MVLVPAEASQIEIPLGMDHKIRLGRPRALTDPPSRLDSDSVARPPDRHDPPDNESERRRTARVNFEGEGRSQEKDRRGLMHGEDLCRLARLGMR</sequence>
<dbReference type="Proteomes" id="UP000298030">
    <property type="component" value="Unassembled WGS sequence"/>
</dbReference>
<keyword evidence="3" id="KW-1185">Reference proteome</keyword>
<feature type="compositionally biased region" description="Basic and acidic residues" evidence="1">
    <location>
        <begin position="34"/>
        <end position="58"/>
    </location>
</feature>
<feature type="region of interest" description="Disordered" evidence="1">
    <location>
        <begin position="17"/>
        <end position="94"/>
    </location>
</feature>
<comment type="caution">
    <text evidence="2">The sequence shown here is derived from an EMBL/GenBank/DDBJ whole genome shotgun (WGS) entry which is preliminary data.</text>
</comment>
<feature type="compositionally biased region" description="Basic and acidic residues" evidence="1">
    <location>
        <begin position="65"/>
        <end position="87"/>
    </location>
</feature>
<proteinExistence type="predicted"/>
<feature type="non-terminal residue" evidence="2">
    <location>
        <position position="94"/>
    </location>
</feature>
<dbReference type="EMBL" id="QPFP01000014">
    <property type="protein sequence ID" value="TEB32707.1"/>
    <property type="molecule type" value="Genomic_DNA"/>
</dbReference>
<accession>A0A4Y7TEV0</accession>
<protein>
    <submittedName>
        <fullName evidence="2">Uncharacterized protein</fullName>
    </submittedName>
</protein>
<evidence type="ECO:0000313" key="2">
    <source>
        <dbReference type="EMBL" id="TEB32707.1"/>
    </source>
</evidence>
<gene>
    <name evidence="2" type="ORF">FA13DRAFT_1731201</name>
</gene>
<reference evidence="2 3" key="1">
    <citation type="journal article" date="2019" name="Nat. Ecol. Evol.">
        <title>Megaphylogeny resolves global patterns of mushroom evolution.</title>
        <authorList>
            <person name="Varga T."/>
            <person name="Krizsan K."/>
            <person name="Foldi C."/>
            <person name="Dima B."/>
            <person name="Sanchez-Garcia M."/>
            <person name="Sanchez-Ramirez S."/>
            <person name="Szollosi G.J."/>
            <person name="Szarkandi J.G."/>
            <person name="Papp V."/>
            <person name="Albert L."/>
            <person name="Andreopoulos W."/>
            <person name="Angelini C."/>
            <person name="Antonin V."/>
            <person name="Barry K.W."/>
            <person name="Bougher N.L."/>
            <person name="Buchanan P."/>
            <person name="Buyck B."/>
            <person name="Bense V."/>
            <person name="Catcheside P."/>
            <person name="Chovatia M."/>
            <person name="Cooper J."/>
            <person name="Damon W."/>
            <person name="Desjardin D."/>
            <person name="Finy P."/>
            <person name="Geml J."/>
            <person name="Haridas S."/>
            <person name="Hughes K."/>
            <person name="Justo A."/>
            <person name="Karasinski D."/>
            <person name="Kautmanova I."/>
            <person name="Kiss B."/>
            <person name="Kocsube S."/>
            <person name="Kotiranta H."/>
            <person name="LaButti K.M."/>
            <person name="Lechner B.E."/>
            <person name="Liimatainen K."/>
            <person name="Lipzen A."/>
            <person name="Lukacs Z."/>
            <person name="Mihaltcheva S."/>
            <person name="Morgado L.N."/>
            <person name="Niskanen T."/>
            <person name="Noordeloos M.E."/>
            <person name="Ohm R.A."/>
            <person name="Ortiz-Santana B."/>
            <person name="Ovrebo C."/>
            <person name="Racz N."/>
            <person name="Riley R."/>
            <person name="Savchenko A."/>
            <person name="Shiryaev A."/>
            <person name="Soop K."/>
            <person name="Spirin V."/>
            <person name="Szebenyi C."/>
            <person name="Tomsovsky M."/>
            <person name="Tulloss R.E."/>
            <person name="Uehling J."/>
            <person name="Grigoriev I.V."/>
            <person name="Vagvolgyi C."/>
            <person name="Papp T."/>
            <person name="Martin F.M."/>
            <person name="Miettinen O."/>
            <person name="Hibbett D.S."/>
            <person name="Nagy L.G."/>
        </authorList>
    </citation>
    <scope>NUCLEOTIDE SEQUENCE [LARGE SCALE GENOMIC DNA]</scope>
    <source>
        <strain evidence="2 3">FP101781</strain>
    </source>
</reference>
<evidence type="ECO:0000313" key="3">
    <source>
        <dbReference type="Proteomes" id="UP000298030"/>
    </source>
</evidence>
<organism evidence="2 3">
    <name type="scientific">Coprinellus micaceus</name>
    <name type="common">Glistening ink-cap mushroom</name>
    <name type="synonym">Coprinus micaceus</name>
    <dbReference type="NCBI Taxonomy" id="71717"/>
    <lineage>
        <taxon>Eukaryota</taxon>
        <taxon>Fungi</taxon>
        <taxon>Dikarya</taxon>
        <taxon>Basidiomycota</taxon>
        <taxon>Agaricomycotina</taxon>
        <taxon>Agaricomycetes</taxon>
        <taxon>Agaricomycetidae</taxon>
        <taxon>Agaricales</taxon>
        <taxon>Agaricineae</taxon>
        <taxon>Psathyrellaceae</taxon>
        <taxon>Coprinellus</taxon>
    </lineage>
</organism>
<name>A0A4Y7TEV0_COPMI</name>